<keyword evidence="4" id="KW-0479">Metal-binding</keyword>
<dbReference type="OrthoDB" id="9803707at2"/>
<dbReference type="InterPro" id="IPR005117">
    <property type="entry name" value="NiRdtase/SiRdtase_haem-b_fer"/>
</dbReference>
<accession>A0A5B0DTB8</accession>
<comment type="caution">
    <text evidence="10">The sequence shown here is derived from an EMBL/GenBank/DDBJ whole genome shotgun (WGS) entry which is preliminary data.</text>
</comment>
<dbReference type="GO" id="GO:0016491">
    <property type="term" value="F:oxidoreductase activity"/>
    <property type="evidence" value="ECO:0007669"/>
    <property type="project" value="UniProtKB-KW"/>
</dbReference>
<dbReference type="InterPro" id="IPR006067">
    <property type="entry name" value="NO2/SO3_Rdtase_4Fe4S_dom"/>
</dbReference>
<keyword evidence="5" id="KW-0560">Oxidoreductase</keyword>
<dbReference type="Pfam" id="PF03460">
    <property type="entry name" value="NIR_SIR_ferr"/>
    <property type="match status" value="2"/>
</dbReference>
<evidence type="ECO:0000256" key="5">
    <source>
        <dbReference type="ARBA" id="ARBA00023002"/>
    </source>
</evidence>
<keyword evidence="6" id="KW-0408">Iron</keyword>
<sequence length="561" mass="62544">MYRYDEFDEQFVRDRVAEFSEQIARRIDGSLTEEEFRPLRLKNGLYLQLHAYMLRVAVPYGTLHARQLRQLGHIAATYDKGYAHFTTRQNLQFNWPKLSDVSAILQLLADVEMHCIQTSGNCIRNVTSDQFAGVAADEMEDPRPTAELIRQWSSLHPEFAWLPRKFKVAVTGAEHDRAAIKVHDLGIRMLRHPQTGEPGYEIVVGGGLGRTPMIGKVVRDFLPKAELLAYLEAVMRVYNAEGRRDNKYKARVKILVHEIGTEEFTRRVEEEYAALNGPAINAPEEEVQRINAYFAPPAYETLPAKSERLQAAREANPELHHFVEQNGFAHRQPGYLILTVSLKPVGGIPGDMTAEQMLAFADIAERYSMGELRVSHSQNLVLPNVRQDDVPELFAELAQAGLATANAGLVSDIIACPGLDYCALATARSIPIAQEIANTFADMQRQRDIGPLQVKISGCINACGHHHVGHIGILGLEKSGKENYQITLGGDATENAALGERLGPGIDGDQVPGAIEAIVDTYFAFRQDGEEFIETVRRTGLEPFKSRFQSYIAEQNVEEVA</sequence>
<protein>
    <submittedName>
        <fullName evidence="10">Nitrite/sulfite reductase</fullName>
    </submittedName>
</protein>
<feature type="domain" description="Nitrite/sulphite reductase 4Fe-4S" evidence="8">
    <location>
        <begin position="119"/>
        <end position="272"/>
    </location>
</feature>
<dbReference type="Gene3D" id="3.90.480.10">
    <property type="entry name" value="Sulfite Reductase Hemoprotein,Domain 2"/>
    <property type="match status" value="1"/>
</dbReference>
<proteinExistence type="inferred from homology"/>
<dbReference type="EMBL" id="VTWH01000003">
    <property type="protein sequence ID" value="KAA0969663.1"/>
    <property type="molecule type" value="Genomic_DNA"/>
</dbReference>
<dbReference type="AlphaFoldDB" id="A0A5B0DTB8"/>
<evidence type="ECO:0000256" key="4">
    <source>
        <dbReference type="ARBA" id="ARBA00022723"/>
    </source>
</evidence>
<evidence type="ECO:0000256" key="1">
    <source>
        <dbReference type="ARBA" id="ARBA00010429"/>
    </source>
</evidence>
<comment type="similarity">
    <text evidence="1">Belongs to the nitrite and sulfite reductase 4Fe-4S domain family.</text>
</comment>
<reference evidence="10 11" key="1">
    <citation type="submission" date="2019-08" db="EMBL/GenBank/DDBJ databases">
        <title>Aureimonas fodiniaquatilis sp. nov., isolated from a coal mine wastewater.</title>
        <authorList>
            <person name="Kim W."/>
        </authorList>
    </citation>
    <scope>NUCLEOTIDE SEQUENCE [LARGE SCALE GENOMIC DNA]</scope>
    <source>
        <strain evidence="10 11">CAU 1482</strain>
    </source>
</reference>
<dbReference type="RefSeq" id="WP_149300947.1">
    <property type="nucleotide sequence ID" value="NZ_VTWH01000003.1"/>
</dbReference>
<evidence type="ECO:0000256" key="2">
    <source>
        <dbReference type="ARBA" id="ARBA00022485"/>
    </source>
</evidence>
<name>A0A5B0DTB8_9HYPH</name>
<keyword evidence="7" id="KW-0411">Iron-sulfur</keyword>
<dbReference type="InterPro" id="IPR051329">
    <property type="entry name" value="NIR_SIR_4Fe-4S"/>
</dbReference>
<evidence type="ECO:0000256" key="3">
    <source>
        <dbReference type="ARBA" id="ARBA00022617"/>
    </source>
</evidence>
<keyword evidence="2" id="KW-0004">4Fe-4S</keyword>
<dbReference type="PANTHER" id="PTHR32439">
    <property type="entry name" value="FERREDOXIN--NITRITE REDUCTASE, CHLOROPLASTIC"/>
    <property type="match status" value="1"/>
</dbReference>
<dbReference type="InterPro" id="IPR045854">
    <property type="entry name" value="NO2/SO3_Rdtase_4Fe4S_sf"/>
</dbReference>
<evidence type="ECO:0000256" key="6">
    <source>
        <dbReference type="ARBA" id="ARBA00023004"/>
    </source>
</evidence>
<evidence type="ECO:0000313" key="10">
    <source>
        <dbReference type="EMBL" id="KAA0969663.1"/>
    </source>
</evidence>
<organism evidence="10 11">
    <name type="scientific">Aureimonas fodinaquatilis</name>
    <dbReference type="NCBI Taxonomy" id="2565783"/>
    <lineage>
        <taxon>Bacteria</taxon>
        <taxon>Pseudomonadati</taxon>
        <taxon>Pseudomonadota</taxon>
        <taxon>Alphaproteobacteria</taxon>
        <taxon>Hyphomicrobiales</taxon>
        <taxon>Aurantimonadaceae</taxon>
        <taxon>Aureimonas</taxon>
    </lineage>
</organism>
<dbReference type="GO" id="GO:0051539">
    <property type="term" value="F:4 iron, 4 sulfur cluster binding"/>
    <property type="evidence" value="ECO:0007669"/>
    <property type="project" value="UniProtKB-KW"/>
</dbReference>
<feature type="domain" description="Nitrite/Sulfite reductase ferredoxin-like" evidence="9">
    <location>
        <begin position="52"/>
        <end position="110"/>
    </location>
</feature>
<keyword evidence="11" id="KW-1185">Reference proteome</keyword>
<evidence type="ECO:0000256" key="7">
    <source>
        <dbReference type="ARBA" id="ARBA00023014"/>
    </source>
</evidence>
<dbReference type="SUPFAM" id="SSF55124">
    <property type="entry name" value="Nitrite/Sulfite reductase N-terminal domain-like"/>
    <property type="match status" value="2"/>
</dbReference>
<dbReference type="GO" id="GO:0046872">
    <property type="term" value="F:metal ion binding"/>
    <property type="evidence" value="ECO:0007669"/>
    <property type="project" value="UniProtKB-KW"/>
</dbReference>
<dbReference type="InterPro" id="IPR036136">
    <property type="entry name" value="Nit/Sulf_reduc_fer-like_dom_sf"/>
</dbReference>
<dbReference type="PANTHER" id="PTHR32439:SF0">
    <property type="entry name" value="FERREDOXIN--NITRITE REDUCTASE, CHLOROPLASTIC"/>
    <property type="match status" value="1"/>
</dbReference>
<dbReference type="GO" id="GO:0020037">
    <property type="term" value="F:heme binding"/>
    <property type="evidence" value="ECO:0007669"/>
    <property type="project" value="InterPro"/>
</dbReference>
<keyword evidence="3" id="KW-0349">Heme</keyword>
<evidence type="ECO:0000259" key="9">
    <source>
        <dbReference type="Pfam" id="PF03460"/>
    </source>
</evidence>
<dbReference type="Gene3D" id="3.30.413.10">
    <property type="entry name" value="Sulfite Reductase Hemoprotein, domain 1"/>
    <property type="match status" value="2"/>
</dbReference>
<dbReference type="Proteomes" id="UP000324738">
    <property type="component" value="Unassembled WGS sequence"/>
</dbReference>
<evidence type="ECO:0000259" key="8">
    <source>
        <dbReference type="Pfam" id="PF01077"/>
    </source>
</evidence>
<dbReference type="SUPFAM" id="SSF56014">
    <property type="entry name" value="Nitrite and sulphite reductase 4Fe-4S domain-like"/>
    <property type="match status" value="2"/>
</dbReference>
<feature type="domain" description="Nitrite/Sulfite reductase ferredoxin-like" evidence="9">
    <location>
        <begin position="346"/>
        <end position="399"/>
    </location>
</feature>
<gene>
    <name evidence="10" type="ORF">FPY71_14165</name>
</gene>
<evidence type="ECO:0000313" key="11">
    <source>
        <dbReference type="Proteomes" id="UP000324738"/>
    </source>
</evidence>
<feature type="domain" description="Nitrite/sulphite reductase 4Fe-4S" evidence="8">
    <location>
        <begin position="411"/>
        <end position="553"/>
    </location>
</feature>
<dbReference type="Pfam" id="PF01077">
    <property type="entry name" value="NIR_SIR"/>
    <property type="match status" value="2"/>
</dbReference>